<comment type="similarity">
    <text evidence="5">Belongs to the protein N5-glutamine methyltransferase family. PrmC subfamily.</text>
</comment>
<comment type="function">
    <text evidence="5">Methylates the class 1 translation termination release factors RF1/PrfA and RF2/PrfB on the glutamine residue of the universally conserved GGQ motif.</text>
</comment>
<feature type="binding site" evidence="5">
    <location>
        <position position="191"/>
    </location>
    <ligand>
        <name>S-adenosyl-L-methionine</name>
        <dbReference type="ChEBI" id="CHEBI:59789"/>
    </ligand>
</feature>
<dbReference type="InterPro" id="IPR002052">
    <property type="entry name" value="DNA_methylase_N6_adenine_CS"/>
</dbReference>
<evidence type="ECO:0000256" key="2">
    <source>
        <dbReference type="ARBA" id="ARBA00022679"/>
    </source>
</evidence>
<evidence type="ECO:0000256" key="1">
    <source>
        <dbReference type="ARBA" id="ARBA00022603"/>
    </source>
</evidence>
<feature type="binding site" evidence="5">
    <location>
        <begin position="125"/>
        <end position="129"/>
    </location>
    <ligand>
        <name>S-adenosyl-L-methionine</name>
        <dbReference type="ChEBI" id="CHEBI:59789"/>
    </ligand>
</feature>
<dbReference type="NCBIfam" id="TIGR00536">
    <property type="entry name" value="hemK_fam"/>
    <property type="match status" value="1"/>
</dbReference>
<dbReference type="OrthoDB" id="9800643at2"/>
<dbReference type="NCBIfam" id="TIGR03534">
    <property type="entry name" value="RF_mod_PrmC"/>
    <property type="match status" value="1"/>
</dbReference>
<evidence type="ECO:0000256" key="3">
    <source>
        <dbReference type="ARBA" id="ARBA00022691"/>
    </source>
</evidence>
<keyword evidence="1 5" id="KW-0489">Methyltransferase</keyword>
<dbReference type="Pfam" id="PF17827">
    <property type="entry name" value="PrmC_N"/>
    <property type="match status" value="1"/>
</dbReference>
<dbReference type="PANTHER" id="PTHR18895:SF74">
    <property type="entry name" value="MTRF1L RELEASE FACTOR GLUTAMINE METHYLTRANSFERASE"/>
    <property type="match status" value="1"/>
</dbReference>
<dbReference type="Gene3D" id="1.10.8.10">
    <property type="entry name" value="DNA helicase RuvA subunit, C-terminal domain"/>
    <property type="match status" value="1"/>
</dbReference>
<dbReference type="CDD" id="cd02440">
    <property type="entry name" value="AdoMet_MTases"/>
    <property type="match status" value="1"/>
</dbReference>
<dbReference type="Proteomes" id="UP000198305">
    <property type="component" value="Unassembled WGS sequence"/>
</dbReference>
<dbReference type="PANTHER" id="PTHR18895">
    <property type="entry name" value="HEMK METHYLTRANSFERASE"/>
    <property type="match status" value="1"/>
</dbReference>
<dbReference type="EC" id="2.1.1.297" evidence="5"/>
<comment type="catalytic activity">
    <reaction evidence="4 5">
        <text>L-glutaminyl-[peptide chain release factor] + S-adenosyl-L-methionine = N(5)-methyl-L-glutaminyl-[peptide chain release factor] + S-adenosyl-L-homocysteine + H(+)</text>
        <dbReference type="Rhea" id="RHEA:42896"/>
        <dbReference type="Rhea" id="RHEA-COMP:10271"/>
        <dbReference type="Rhea" id="RHEA-COMP:10272"/>
        <dbReference type="ChEBI" id="CHEBI:15378"/>
        <dbReference type="ChEBI" id="CHEBI:30011"/>
        <dbReference type="ChEBI" id="CHEBI:57856"/>
        <dbReference type="ChEBI" id="CHEBI:59789"/>
        <dbReference type="ChEBI" id="CHEBI:61891"/>
        <dbReference type="EC" id="2.1.1.297"/>
    </reaction>
</comment>
<name>A0A238XTI0_9PROT</name>
<dbReference type="InterPro" id="IPR029063">
    <property type="entry name" value="SAM-dependent_MTases_sf"/>
</dbReference>
<keyword evidence="2 5" id="KW-0808">Transferase</keyword>
<feature type="binding site" evidence="5">
    <location>
        <position position="176"/>
    </location>
    <ligand>
        <name>S-adenosyl-L-methionine</name>
        <dbReference type="ChEBI" id="CHEBI:59789"/>
    </ligand>
</feature>
<dbReference type="InterPro" id="IPR007848">
    <property type="entry name" value="Small_mtfrase_dom"/>
</dbReference>
<feature type="binding site" evidence="5">
    <location>
        <position position="148"/>
    </location>
    <ligand>
        <name>S-adenosyl-L-methionine</name>
        <dbReference type="ChEBI" id="CHEBI:59789"/>
    </ligand>
</feature>
<dbReference type="InterPro" id="IPR019874">
    <property type="entry name" value="RF_methyltr_PrmC"/>
</dbReference>
<evidence type="ECO:0000313" key="8">
    <source>
        <dbReference type="EMBL" id="SNR61644.1"/>
    </source>
</evidence>
<dbReference type="InterPro" id="IPR050320">
    <property type="entry name" value="N5-glutamine_MTase"/>
</dbReference>
<keyword evidence="3 5" id="KW-0949">S-adenosyl-L-methionine</keyword>
<dbReference type="Pfam" id="PF05175">
    <property type="entry name" value="MTS"/>
    <property type="match status" value="1"/>
</dbReference>
<evidence type="ECO:0000256" key="4">
    <source>
        <dbReference type="ARBA" id="ARBA00048391"/>
    </source>
</evidence>
<dbReference type="GO" id="GO:0032259">
    <property type="term" value="P:methylation"/>
    <property type="evidence" value="ECO:0007669"/>
    <property type="project" value="UniProtKB-KW"/>
</dbReference>
<dbReference type="RefSeq" id="WP_089374311.1">
    <property type="nucleotide sequence ID" value="NZ_FZOA01000001.1"/>
</dbReference>
<proteinExistence type="inferred from homology"/>
<evidence type="ECO:0000313" key="9">
    <source>
        <dbReference type="Proteomes" id="UP000198305"/>
    </source>
</evidence>
<dbReference type="EMBL" id="FZOA01000001">
    <property type="protein sequence ID" value="SNR61644.1"/>
    <property type="molecule type" value="Genomic_DNA"/>
</dbReference>
<feature type="domain" description="Methyltransferase small" evidence="6">
    <location>
        <begin position="110"/>
        <end position="198"/>
    </location>
</feature>
<accession>A0A238XTI0</accession>
<evidence type="ECO:0000259" key="6">
    <source>
        <dbReference type="Pfam" id="PF05175"/>
    </source>
</evidence>
<dbReference type="InterPro" id="IPR040758">
    <property type="entry name" value="PrmC_N"/>
</dbReference>
<dbReference type="HAMAP" id="MF_02126">
    <property type="entry name" value="RF_methyltr_PrmC"/>
    <property type="match status" value="1"/>
</dbReference>
<dbReference type="GO" id="GO:0102559">
    <property type="term" value="F:peptide chain release factor N(5)-glutamine methyltransferase activity"/>
    <property type="evidence" value="ECO:0007669"/>
    <property type="project" value="UniProtKB-EC"/>
</dbReference>
<sequence>MAKLKNLAACATQRLQQASQLEAAEARIEVRVLLQHALGDVNHAWLIAHGDNPVTVPLRASFESLLARRISGEPIAHILGRREFFGRDFMVTPATLIPRPDTEILIETALEKIPTNQACRILDLGTGTGAIGITLALERPLSEVVIVDFSHNALATAKENARHLAAANVTALHSNWYSAVQGLRFDIIVSNPPYIESADPHLQQGDLRFEPITALASGTDGLDDIRTISARAAGHLTPGGWLMLEHGYQQGAVVRHILQQHGFINISTVIDLAGHERVTLGRLA</sequence>
<evidence type="ECO:0000259" key="7">
    <source>
        <dbReference type="Pfam" id="PF17827"/>
    </source>
</evidence>
<dbReference type="PROSITE" id="PS00092">
    <property type="entry name" value="N6_MTASE"/>
    <property type="match status" value="1"/>
</dbReference>
<reference evidence="9" key="1">
    <citation type="submission" date="2017-06" db="EMBL/GenBank/DDBJ databases">
        <authorList>
            <person name="Varghese N."/>
            <person name="Submissions S."/>
        </authorList>
    </citation>
    <scope>NUCLEOTIDE SEQUENCE [LARGE SCALE GENOMIC DNA]</scope>
    <source>
        <strain evidence="9">Ca-68</strain>
    </source>
</reference>
<dbReference type="SUPFAM" id="SSF53335">
    <property type="entry name" value="S-adenosyl-L-methionine-dependent methyltransferases"/>
    <property type="match status" value="1"/>
</dbReference>
<feature type="domain" description="Release factor glutamine methyltransferase N-terminal" evidence="7">
    <location>
        <begin position="11"/>
        <end position="80"/>
    </location>
</feature>
<protein>
    <recommendedName>
        <fullName evidence="5">Release factor glutamine methyltransferase</fullName>
        <shortName evidence="5">RF MTase</shortName>
        <ecNumber evidence="5">2.1.1.297</ecNumber>
    </recommendedName>
    <alternativeName>
        <fullName evidence="5">N5-glutamine methyltransferase PrmC</fullName>
    </alternativeName>
    <alternativeName>
        <fullName evidence="5">Protein-(glutamine-N5) MTase PrmC</fullName>
    </alternativeName>
    <alternativeName>
        <fullName evidence="5">Protein-glutamine N-methyltransferase PrmC</fullName>
    </alternativeName>
</protein>
<dbReference type="AlphaFoldDB" id="A0A238XTI0"/>
<gene>
    <name evidence="5" type="primary">prmC</name>
    <name evidence="8" type="ORF">SAMN05192560_0147</name>
</gene>
<keyword evidence="9" id="KW-1185">Reference proteome</keyword>
<feature type="binding site" evidence="5">
    <location>
        <begin position="191"/>
        <end position="194"/>
    </location>
    <ligand>
        <name>substrate</name>
    </ligand>
</feature>
<dbReference type="GO" id="GO:0003676">
    <property type="term" value="F:nucleic acid binding"/>
    <property type="evidence" value="ECO:0007669"/>
    <property type="project" value="InterPro"/>
</dbReference>
<dbReference type="FunFam" id="3.40.50.150:FF:000053">
    <property type="entry name" value="Release factor glutamine methyltransferase"/>
    <property type="match status" value="1"/>
</dbReference>
<organism evidence="8 9">
    <name type="scientific">Methylobacillus rhizosphaerae</name>
    <dbReference type="NCBI Taxonomy" id="551994"/>
    <lineage>
        <taxon>Bacteria</taxon>
        <taxon>Pseudomonadati</taxon>
        <taxon>Pseudomonadota</taxon>
        <taxon>Betaproteobacteria</taxon>
        <taxon>Nitrosomonadales</taxon>
        <taxon>Methylophilaceae</taxon>
        <taxon>Methylobacillus</taxon>
    </lineage>
</organism>
<evidence type="ECO:0000256" key="5">
    <source>
        <dbReference type="HAMAP-Rule" id="MF_02126"/>
    </source>
</evidence>
<dbReference type="InterPro" id="IPR004556">
    <property type="entry name" value="HemK-like"/>
</dbReference>
<dbReference type="Gene3D" id="3.40.50.150">
    <property type="entry name" value="Vaccinia Virus protein VP39"/>
    <property type="match status" value="1"/>
</dbReference>